<dbReference type="EC" id="4.1.2.25" evidence="7"/>
<evidence type="ECO:0000259" key="8">
    <source>
        <dbReference type="SMART" id="SM00905"/>
    </source>
</evidence>
<comment type="catalytic activity">
    <reaction evidence="1 7">
        <text>7,8-dihydroneopterin = 6-hydroxymethyl-7,8-dihydropterin + glycolaldehyde</text>
        <dbReference type="Rhea" id="RHEA:10540"/>
        <dbReference type="ChEBI" id="CHEBI:17001"/>
        <dbReference type="ChEBI" id="CHEBI:17071"/>
        <dbReference type="ChEBI" id="CHEBI:44841"/>
        <dbReference type="EC" id="4.1.2.25"/>
    </reaction>
</comment>
<dbReference type="Gene3D" id="3.30.1130.10">
    <property type="match status" value="1"/>
</dbReference>
<evidence type="ECO:0000256" key="1">
    <source>
        <dbReference type="ARBA" id="ARBA00001353"/>
    </source>
</evidence>
<dbReference type="InterPro" id="IPR043133">
    <property type="entry name" value="GTP-CH-I_C/QueF"/>
</dbReference>
<dbReference type="GO" id="GO:0005737">
    <property type="term" value="C:cytoplasm"/>
    <property type="evidence" value="ECO:0007669"/>
    <property type="project" value="TreeGrafter"/>
</dbReference>
<dbReference type="PANTHER" id="PTHR42844">
    <property type="entry name" value="DIHYDRONEOPTERIN ALDOLASE 1-RELATED"/>
    <property type="match status" value="1"/>
</dbReference>
<dbReference type="NCBIfam" id="TIGR00526">
    <property type="entry name" value="folB_dom"/>
    <property type="match status" value="1"/>
</dbReference>
<reference evidence="9" key="1">
    <citation type="journal article" date="2021" name="PeerJ">
        <title>Extensive microbial diversity within the chicken gut microbiome revealed by metagenomics and culture.</title>
        <authorList>
            <person name="Gilroy R."/>
            <person name="Ravi A."/>
            <person name="Getino M."/>
            <person name="Pursley I."/>
            <person name="Horton D.L."/>
            <person name="Alikhan N.F."/>
            <person name="Baker D."/>
            <person name="Gharbi K."/>
            <person name="Hall N."/>
            <person name="Watson M."/>
            <person name="Adriaenssens E.M."/>
            <person name="Foster-Nyarko E."/>
            <person name="Jarju S."/>
            <person name="Secka A."/>
            <person name="Antonio M."/>
            <person name="Oren A."/>
            <person name="Chaudhuri R.R."/>
            <person name="La Ragione R."/>
            <person name="Hildebrand F."/>
            <person name="Pallen M.J."/>
        </authorList>
    </citation>
    <scope>NUCLEOTIDE SEQUENCE</scope>
    <source>
        <strain evidence="9">ChiHejej3B27-2180</strain>
    </source>
</reference>
<dbReference type="SUPFAM" id="SSF55620">
    <property type="entry name" value="Tetrahydrobiopterin biosynthesis enzymes-like"/>
    <property type="match status" value="1"/>
</dbReference>
<dbReference type="GO" id="GO:0046654">
    <property type="term" value="P:tetrahydrofolate biosynthetic process"/>
    <property type="evidence" value="ECO:0007669"/>
    <property type="project" value="UniProtKB-UniRule"/>
</dbReference>
<sequence>MTFYTYNGVFPEEQKLGQKIEVDAELGYPIEEKVKHDQLEETVSYADVYETIKDFVANHHYRLIESLANRLLHQILSDYPRLTQVTLRVRKYGVPMAGVYDNVEIEVTGRQEDGH</sequence>
<evidence type="ECO:0000256" key="5">
    <source>
        <dbReference type="ARBA" id="ARBA00023239"/>
    </source>
</evidence>
<dbReference type="Proteomes" id="UP000886878">
    <property type="component" value="Unassembled WGS sequence"/>
</dbReference>
<comment type="function">
    <text evidence="6 7">Catalyzes the conversion of 7,8-dihydroneopterin to 6-hydroxymethyl-7,8-dihydropterin.</text>
</comment>
<name>A0A9D1U3G4_9LACO</name>
<dbReference type="GO" id="GO:0004150">
    <property type="term" value="F:dihydroneopterin aldolase activity"/>
    <property type="evidence" value="ECO:0007669"/>
    <property type="project" value="UniProtKB-UniRule"/>
</dbReference>
<accession>A0A9D1U3G4</accession>
<dbReference type="Pfam" id="PF02152">
    <property type="entry name" value="FolB"/>
    <property type="match status" value="1"/>
</dbReference>
<keyword evidence="4 7" id="KW-0289">Folate biosynthesis</keyword>
<evidence type="ECO:0000256" key="4">
    <source>
        <dbReference type="ARBA" id="ARBA00022909"/>
    </source>
</evidence>
<evidence type="ECO:0000313" key="9">
    <source>
        <dbReference type="EMBL" id="HIW69810.1"/>
    </source>
</evidence>
<evidence type="ECO:0000256" key="6">
    <source>
        <dbReference type="ARBA" id="ARBA00037702"/>
    </source>
</evidence>
<organism evidence="9 10">
    <name type="scientific">Candidatus Limosilactobacillus merdipullorum</name>
    <dbReference type="NCBI Taxonomy" id="2838653"/>
    <lineage>
        <taxon>Bacteria</taxon>
        <taxon>Bacillati</taxon>
        <taxon>Bacillota</taxon>
        <taxon>Bacilli</taxon>
        <taxon>Lactobacillales</taxon>
        <taxon>Lactobacillaceae</taxon>
        <taxon>Limosilactobacillus</taxon>
    </lineage>
</organism>
<feature type="domain" description="Dihydroneopterin aldolase/epimerase" evidence="8">
    <location>
        <begin position="1"/>
        <end position="109"/>
    </location>
</feature>
<dbReference type="AlphaFoldDB" id="A0A9D1U3G4"/>
<comment type="caution">
    <text evidence="9">The sequence shown here is derived from an EMBL/GenBank/DDBJ whole genome shotgun (WGS) entry which is preliminary data.</text>
</comment>
<evidence type="ECO:0000256" key="3">
    <source>
        <dbReference type="ARBA" id="ARBA00005708"/>
    </source>
</evidence>
<comment type="pathway">
    <text evidence="2 7">Cofactor biosynthesis; tetrahydrofolate biosynthesis; 2-amino-4-hydroxy-6-hydroxymethyl-7,8-dihydropteridine diphosphate from 7,8-dihydroneopterin triphosphate: step 3/4.</text>
</comment>
<dbReference type="NCBIfam" id="TIGR00525">
    <property type="entry name" value="folB"/>
    <property type="match status" value="1"/>
</dbReference>
<comment type="similarity">
    <text evidence="3 7">Belongs to the DHNA family.</text>
</comment>
<reference evidence="9" key="2">
    <citation type="submission" date="2021-04" db="EMBL/GenBank/DDBJ databases">
        <authorList>
            <person name="Gilroy R."/>
        </authorList>
    </citation>
    <scope>NUCLEOTIDE SEQUENCE</scope>
    <source>
        <strain evidence="9">ChiHejej3B27-2180</strain>
    </source>
</reference>
<keyword evidence="5 7" id="KW-0456">Lyase</keyword>
<proteinExistence type="inferred from homology"/>
<protein>
    <recommendedName>
        <fullName evidence="7">7,8-dihydroneopterin aldolase</fullName>
        <ecNumber evidence="7">4.1.2.25</ecNumber>
    </recommendedName>
</protein>
<dbReference type="InterPro" id="IPR006156">
    <property type="entry name" value="Dihydroneopterin_aldolase"/>
</dbReference>
<dbReference type="GO" id="GO:0046656">
    <property type="term" value="P:folic acid biosynthetic process"/>
    <property type="evidence" value="ECO:0007669"/>
    <property type="project" value="UniProtKB-UniRule"/>
</dbReference>
<evidence type="ECO:0000256" key="2">
    <source>
        <dbReference type="ARBA" id="ARBA00005013"/>
    </source>
</evidence>
<evidence type="ECO:0000313" key="10">
    <source>
        <dbReference type="Proteomes" id="UP000886878"/>
    </source>
</evidence>
<dbReference type="PANTHER" id="PTHR42844:SF1">
    <property type="entry name" value="DIHYDRONEOPTERIN ALDOLASE 1-RELATED"/>
    <property type="match status" value="1"/>
</dbReference>
<gene>
    <name evidence="9" type="primary">folB</name>
    <name evidence="9" type="ORF">H9876_00275</name>
</gene>
<evidence type="ECO:0000256" key="7">
    <source>
        <dbReference type="RuleBase" id="RU362079"/>
    </source>
</evidence>
<dbReference type="InterPro" id="IPR006157">
    <property type="entry name" value="FolB_dom"/>
</dbReference>
<dbReference type="SMART" id="SM00905">
    <property type="entry name" value="FolB"/>
    <property type="match status" value="1"/>
</dbReference>
<dbReference type="EMBL" id="DXGK01000008">
    <property type="protein sequence ID" value="HIW69810.1"/>
    <property type="molecule type" value="Genomic_DNA"/>
</dbReference>